<feature type="domain" description="Alpha-L-fucosidase C-terminal" evidence="12">
    <location>
        <begin position="373"/>
        <end position="456"/>
    </location>
</feature>
<evidence type="ECO:0000256" key="10">
    <source>
        <dbReference type="PIRNR" id="PIRNR001092"/>
    </source>
</evidence>
<evidence type="ECO:0000256" key="2">
    <source>
        <dbReference type="ARBA" id="ARBA00007951"/>
    </source>
</evidence>
<feature type="chain" id="PRO_5044536726" description="Putative alpha-L-fucosidase" evidence="10">
    <location>
        <begin position="17"/>
        <end position="461"/>
    </location>
</feature>
<comment type="similarity">
    <text evidence="2 10">Belongs to the glycosyl hydrolase 29 family.</text>
</comment>
<feature type="domain" description="Glycoside hydrolase family 29 N-terminal" evidence="11">
    <location>
        <begin position="19"/>
        <end position="361"/>
    </location>
</feature>
<dbReference type="PANTHER" id="PTHR10030">
    <property type="entry name" value="ALPHA-L-FUCOSIDASE"/>
    <property type="match status" value="1"/>
</dbReference>
<protein>
    <recommendedName>
        <fullName evidence="8">Putative alpha-L-fucosidase</fullName>
        <ecNumber evidence="3">3.2.1.51</ecNumber>
    </recommendedName>
    <alternativeName>
        <fullName evidence="9">Alpha-L-fucoside fucohydrolase</fullName>
    </alternativeName>
</protein>
<dbReference type="PANTHER" id="PTHR10030:SF37">
    <property type="entry name" value="ALPHA-L-FUCOSIDASE-RELATED"/>
    <property type="match status" value="1"/>
</dbReference>
<dbReference type="InterPro" id="IPR017853">
    <property type="entry name" value="GH"/>
</dbReference>
<evidence type="ECO:0000256" key="9">
    <source>
        <dbReference type="ARBA" id="ARBA00081661"/>
    </source>
</evidence>
<feature type="signal peptide" evidence="10">
    <location>
        <begin position="1"/>
        <end position="16"/>
    </location>
</feature>
<dbReference type="PIRSF" id="PIRSF001092">
    <property type="entry name" value="Alpha-L-fucosidase"/>
    <property type="match status" value="1"/>
</dbReference>
<evidence type="ECO:0000313" key="13">
    <source>
        <dbReference type="EMBL" id="KAL1131712.1"/>
    </source>
</evidence>
<name>A0ABD0YWJ1_9HEMI</name>
<evidence type="ECO:0000259" key="12">
    <source>
        <dbReference type="Pfam" id="PF16757"/>
    </source>
</evidence>
<dbReference type="InterPro" id="IPR000933">
    <property type="entry name" value="Glyco_hydro_29"/>
</dbReference>
<evidence type="ECO:0000256" key="5">
    <source>
        <dbReference type="ARBA" id="ARBA00022801"/>
    </source>
</evidence>
<dbReference type="EMBL" id="JBFDAA010000006">
    <property type="protein sequence ID" value="KAL1131712.1"/>
    <property type="molecule type" value="Genomic_DNA"/>
</dbReference>
<dbReference type="EC" id="3.2.1.51" evidence="3"/>
<keyword evidence="14" id="KW-1185">Reference proteome</keyword>
<dbReference type="InterPro" id="IPR013780">
    <property type="entry name" value="Glyco_hydro_b"/>
</dbReference>
<dbReference type="Pfam" id="PF01120">
    <property type="entry name" value="Alpha_L_fucos"/>
    <property type="match status" value="1"/>
</dbReference>
<comment type="caution">
    <text evidence="13">The sequence shown here is derived from an EMBL/GenBank/DDBJ whole genome shotgun (WGS) entry which is preliminary data.</text>
</comment>
<organism evidence="13 14">
    <name type="scientific">Ranatra chinensis</name>
    <dbReference type="NCBI Taxonomy" id="642074"/>
    <lineage>
        <taxon>Eukaryota</taxon>
        <taxon>Metazoa</taxon>
        <taxon>Ecdysozoa</taxon>
        <taxon>Arthropoda</taxon>
        <taxon>Hexapoda</taxon>
        <taxon>Insecta</taxon>
        <taxon>Pterygota</taxon>
        <taxon>Neoptera</taxon>
        <taxon>Paraneoptera</taxon>
        <taxon>Hemiptera</taxon>
        <taxon>Heteroptera</taxon>
        <taxon>Panheteroptera</taxon>
        <taxon>Nepomorpha</taxon>
        <taxon>Nepidae</taxon>
        <taxon>Ranatrinae</taxon>
        <taxon>Ranatra</taxon>
    </lineage>
</organism>
<dbReference type="FunFam" id="3.20.20.80:FF:000027">
    <property type="entry name" value="Alpha-L-fucosidase"/>
    <property type="match status" value="1"/>
</dbReference>
<dbReference type="Gene3D" id="2.60.40.1180">
    <property type="entry name" value="Golgi alpha-mannosidase II"/>
    <property type="match status" value="1"/>
</dbReference>
<dbReference type="SUPFAM" id="SSF51445">
    <property type="entry name" value="(Trans)glycosidases"/>
    <property type="match status" value="1"/>
</dbReference>
<evidence type="ECO:0000256" key="8">
    <source>
        <dbReference type="ARBA" id="ARBA00074133"/>
    </source>
</evidence>
<dbReference type="GO" id="GO:0004560">
    <property type="term" value="F:alpha-L-fucosidase activity"/>
    <property type="evidence" value="ECO:0007669"/>
    <property type="project" value="UniProtKB-EC"/>
</dbReference>
<evidence type="ECO:0000256" key="3">
    <source>
        <dbReference type="ARBA" id="ARBA00012662"/>
    </source>
</evidence>
<reference evidence="13 14" key="1">
    <citation type="submission" date="2024-07" db="EMBL/GenBank/DDBJ databases">
        <title>Chromosome-level genome assembly of the water stick insect Ranatra chinensis (Heteroptera: Nepidae).</title>
        <authorList>
            <person name="Liu X."/>
        </authorList>
    </citation>
    <scope>NUCLEOTIDE SEQUENCE [LARGE SCALE GENOMIC DNA]</scope>
    <source>
        <strain evidence="13">Cailab_2021Rc</strain>
        <tissue evidence="13">Muscle</tissue>
    </source>
</reference>
<dbReference type="PRINTS" id="PR00741">
    <property type="entry name" value="GLHYDRLASE29"/>
</dbReference>
<evidence type="ECO:0000256" key="4">
    <source>
        <dbReference type="ARBA" id="ARBA00022729"/>
    </source>
</evidence>
<dbReference type="InterPro" id="IPR031919">
    <property type="entry name" value="Fucosidase_C"/>
</dbReference>
<evidence type="ECO:0000259" key="11">
    <source>
        <dbReference type="Pfam" id="PF01120"/>
    </source>
</evidence>
<gene>
    <name evidence="13" type="ORF">AAG570_011325</name>
</gene>
<proteinExistence type="inferred from homology"/>
<evidence type="ECO:0000313" key="14">
    <source>
        <dbReference type="Proteomes" id="UP001558652"/>
    </source>
</evidence>
<evidence type="ECO:0000256" key="1">
    <source>
        <dbReference type="ARBA" id="ARBA00004071"/>
    </source>
</evidence>
<dbReference type="SMART" id="SM00812">
    <property type="entry name" value="Alpha_L_fucos"/>
    <property type="match status" value="1"/>
</dbReference>
<keyword evidence="6" id="KW-0325">Glycoprotein</keyword>
<dbReference type="InterPro" id="IPR057739">
    <property type="entry name" value="Glyco_hydro_29_N"/>
</dbReference>
<accession>A0ABD0YWJ1</accession>
<keyword evidence="4 10" id="KW-0732">Signal</keyword>
<keyword evidence="5 10" id="KW-0378">Hydrolase</keyword>
<evidence type="ECO:0000256" key="7">
    <source>
        <dbReference type="ARBA" id="ARBA00023295"/>
    </source>
</evidence>
<dbReference type="InterPro" id="IPR016286">
    <property type="entry name" value="FUC_metazoa-typ"/>
</dbReference>
<keyword evidence="7 10" id="KW-0326">Glycosidase</keyword>
<comment type="function">
    <text evidence="1">Alpha-L-fucosidase is responsible for hydrolyzing the alpha-1,6-linked fucose joined to the reducing-end N-acetylglucosamine of the carbohydrate moieties of glycoproteins.</text>
</comment>
<sequence>MEVSWALIIALPIVLAAGLKQEPYKPDWASLDSRPNPDWYDKAKIGIFIHWGVYSVPSFTSEWFWINWKGNPTPSKGQQKKINDFMKSNYKPGFSYQDFAQDFTAEFFNVTKWVEIVQKSGAKYVVLTSKHHDGFALWPSKYSFSWNSMDVGPHRDIVGELADAVKKSNGLHFGLYHSLFEWFHPMYLSDKANNYTTNSFVKNKILPELMELVQKYKPEILWSDGEWEAESSYWQAEQFLAWLYNSSPVAKSVLVNDRWGRGTLCKHGGYYTCSDRFNPGVLQTHKWENAMTIDKHSWGYNRYSDLEDYITPQELIDTMAETIACGGNILINVGPSKDGKIPPIFQDRLYEVGNWLSVNGEAIYGSRPWDVCQNDTTTPKIWYTTDSTGETLHVIMLRWPASNVLYLACPQTSKKSVITMIGTKGRLEVTDKHILKISLPDKAVVKTNYAWVLKITNISSP</sequence>
<dbReference type="Proteomes" id="UP001558652">
    <property type="component" value="Unassembled WGS sequence"/>
</dbReference>
<dbReference type="Gene3D" id="3.20.20.80">
    <property type="entry name" value="Glycosidases"/>
    <property type="match status" value="1"/>
</dbReference>
<dbReference type="AlphaFoldDB" id="A0ABD0YWJ1"/>
<evidence type="ECO:0000256" key="6">
    <source>
        <dbReference type="ARBA" id="ARBA00023180"/>
    </source>
</evidence>
<dbReference type="Pfam" id="PF16757">
    <property type="entry name" value="Fucosidase_C"/>
    <property type="match status" value="1"/>
</dbReference>